<evidence type="ECO:0000313" key="3">
    <source>
        <dbReference type="Proteomes" id="UP001596119"/>
    </source>
</evidence>
<dbReference type="RefSeq" id="WP_379571020.1">
    <property type="nucleotide sequence ID" value="NZ_JBHSQK010000099.1"/>
</dbReference>
<evidence type="ECO:0000256" key="1">
    <source>
        <dbReference type="SAM" id="MobiDB-lite"/>
    </source>
</evidence>
<organism evidence="2 3">
    <name type="scientific">Pseudonocardia lutea</name>
    <dbReference type="NCBI Taxonomy" id="2172015"/>
    <lineage>
        <taxon>Bacteria</taxon>
        <taxon>Bacillati</taxon>
        <taxon>Actinomycetota</taxon>
        <taxon>Actinomycetes</taxon>
        <taxon>Pseudonocardiales</taxon>
        <taxon>Pseudonocardiaceae</taxon>
        <taxon>Pseudonocardia</taxon>
    </lineage>
</organism>
<gene>
    <name evidence="2" type="ORF">ACFQH9_28820</name>
</gene>
<keyword evidence="3" id="KW-1185">Reference proteome</keyword>
<sequence>MPGCRTERALRRENASLRRLLSLSSALAELREEGEIVARATAAVEALTSCTVVAAPSADGCAAVRSPGGRGPGPGPAARLAQLDGA</sequence>
<comment type="caution">
    <text evidence="2">The sequence shown here is derived from an EMBL/GenBank/DDBJ whole genome shotgun (WGS) entry which is preliminary data.</text>
</comment>
<dbReference type="Proteomes" id="UP001596119">
    <property type="component" value="Unassembled WGS sequence"/>
</dbReference>
<protein>
    <recommendedName>
        <fullName evidence="4">ANTAR domain-containing protein</fullName>
    </recommendedName>
</protein>
<accession>A0ABW1IGL3</accession>
<name>A0ABW1IGL3_9PSEU</name>
<feature type="non-terminal residue" evidence="2">
    <location>
        <position position="86"/>
    </location>
</feature>
<proteinExistence type="predicted"/>
<feature type="compositionally biased region" description="Low complexity" evidence="1">
    <location>
        <begin position="76"/>
        <end position="86"/>
    </location>
</feature>
<evidence type="ECO:0000313" key="2">
    <source>
        <dbReference type="EMBL" id="MFC5952275.1"/>
    </source>
</evidence>
<feature type="region of interest" description="Disordered" evidence="1">
    <location>
        <begin position="65"/>
        <end position="86"/>
    </location>
</feature>
<reference evidence="3" key="1">
    <citation type="journal article" date="2019" name="Int. J. Syst. Evol. Microbiol.">
        <title>The Global Catalogue of Microorganisms (GCM) 10K type strain sequencing project: providing services to taxonomists for standard genome sequencing and annotation.</title>
        <authorList>
            <consortium name="The Broad Institute Genomics Platform"/>
            <consortium name="The Broad Institute Genome Sequencing Center for Infectious Disease"/>
            <person name="Wu L."/>
            <person name="Ma J."/>
        </authorList>
    </citation>
    <scope>NUCLEOTIDE SEQUENCE [LARGE SCALE GENOMIC DNA]</scope>
    <source>
        <strain evidence="3">CGMCC 4.7397</strain>
    </source>
</reference>
<evidence type="ECO:0008006" key="4">
    <source>
        <dbReference type="Google" id="ProtNLM"/>
    </source>
</evidence>
<dbReference type="EMBL" id="JBHSQK010000099">
    <property type="protein sequence ID" value="MFC5952275.1"/>
    <property type="molecule type" value="Genomic_DNA"/>
</dbReference>